<protein>
    <submittedName>
        <fullName evidence="2">Uncharacterized protein</fullName>
    </submittedName>
</protein>
<feature type="region of interest" description="Disordered" evidence="1">
    <location>
        <begin position="1"/>
        <end position="21"/>
    </location>
</feature>
<accession>A0A9P6TDS9</accession>
<proteinExistence type="predicted"/>
<evidence type="ECO:0000313" key="3">
    <source>
        <dbReference type="Proteomes" id="UP000886653"/>
    </source>
</evidence>
<dbReference type="EMBL" id="MU167240">
    <property type="protein sequence ID" value="KAG0148089.1"/>
    <property type="molecule type" value="Genomic_DNA"/>
</dbReference>
<name>A0A9P6TDS9_9BASI</name>
<organism evidence="2 3">
    <name type="scientific">Cronartium quercuum f. sp. fusiforme G11</name>
    <dbReference type="NCBI Taxonomy" id="708437"/>
    <lineage>
        <taxon>Eukaryota</taxon>
        <taxon>Fungi</taxon>
        <taxon>Dikarya</taxon>
        <taxon>Basidiomycota</taxon>
        <taxon>Pucciniomycotina</taxon>
        <taxon>Pucciniomycetes</taxon>
        <taxon>Pucciniales</taxon>
        <taxon>Coleosporiaceae</taxon>
        <taxon>Cronartium</taxon>
    </lineage>
</organism>
<dbReference type="AlphaFoldDB" id="A0A9P6TDS9"/>
<evidence type="ECO:0000313" key="2">
    <source>
        <dbReference type="EMBL" id="KAG0148089.1"/>
    </source>
</evidence>
<dbReference type="Proteomes" id="UP000886653">
    <property type="component" value="Unassembled WGS sequence"/>
</dbReference>
<gene>
    <name evidence="2" type="ORF">CROQUDRAFT_132090</name>
</gene>
<reference evidence="2" key="1">
    <citation type="submission" date="2013-11" db="EMBL/GenBank/DDBJ databases">
        <title>Genome sequence of the fusiform rust pathogen reveals effectors for host alternation and coevolution with pine.</title>
        <authorList>
            <consortium name="DOE Joint Genome Institute"/>
            <person name="Smith K."/>
            <person name="Pendleton A."/>
            <person name="Kubisiak T."/>
            <person name="Anderson C."/>
            <person name="Salamov A."/>
            <person name="Aerts A."/>
            <person name="Riley R."/>
            <person name="Clum A."/>
            <person name="Lindquist E."/>
            <person name="Ence D."/>
            <person name="Campbell M."/>
            <person name="Kronenberg Z."/>
            <person name="Feau N."/>
            <person name="Dhillon B."/>
            <person name="Hamelin R."/>
            <person name="Burleigh J."/>
            <person name="Smith J."/>
            <person name="Yandell M."/>
            <person name="Nelson C."/>
            <person name="Grigoriev I."/>
            <person name="Davis J."/>
        </authorList>
    </citation>
    <scope>NUCLEOTIDE SEQUENCE</scope>
    <source>
        <strain evidence="2">G11</strain>
    </source>
</reference>
<keyword evidence="3" id="KW-1185">Reference proteome</keyword>
<evidence type="ECO:0000256" key="1">
    <source>
        <dbReference type="SAM" id="MobiDB-lite"/>
    </source>
</evidence>
<comment type="caution">
    <text evidence="2">The sequence shown here is derived from an EMBL/GenBank/DDBJ whole genome shotgun (WGS) entry which is preliminary data.</text>
</comment>
<sequence length="165" mass="17993">MTTCTEKSPMDDLSEGPTMSAVTPFTSAMTAGLKPLSPPGAGSKLSRLGIYHPCHCHGCRVSSGPTWKEGQISLSGSLDMPKNLLCSLLMRYCNVKNYVFLHPHEGNAAKMWEALKAGHQDQSVRAKMLLLQNIPTAQPINDQVKPHLNVIKQLADQLQSLTVQQ</sequence>